<dbReference type="Gene3D" id="1.25.40.10">
    <property type="entry name" value="Tetratricopeptide repeat domain"/>
    <property type="match status" value="1"/>
</dbReference>
<dbReference type="EMBL" id="MGFH01000164">
    <property type="protein sequence ID" value="OGM03478.1"/>
    <property type="molecule type" value="Genomic_DNA"/>
</dbReference>
<proteinExistence type="predicted"/>
<dbReference type="InterPro" id="IPR011990">
    <property type="entry name" value="TPR-like_helical_dom_sf"/>
</dbReference>
<evidence type="ECO:0000256" key="1">
    <source>
        <dbReference type="PROSITE-ProRule" id="PRU00339"/>
    </source>
</evidence>
<name>A0A1F7WMY5_9BACT</name>
<dbReference type="SUPFAM" id="SSF48452">
    <property type="entry name" value="TPR-like"/>
    <property type="match status" value="1"/>
</dbReference>
<dbReference type="PROSITE" id="PS51257">
    <property type="entry name" value="PROKAR_LIPOPROTEIN"/>
    <property type="match status" value="1"/>
</dbReference>
<organism evidence="2 3">
    <name type="scientific">Candidatus Wallbacteria bacterium GWC2_49_35</name>
    <dbReference type="NCBI Taxonomy" id="1817813"/>
    <lineage>
        <taxon>Bacteria</taxon>
        <taxon>Candidatus Walliibacteriota</taxon>
    </lineage>
</organism>
<dbReference type="PROSITE" id="PS50005">
    <property type="entry name" value="TPR"/>
    <property type="match status" value="1"/>
</dbReference>
<comment type="caution">
    <text evidence="2">The sequence shown here is derived from an EMBL/GenBank/DDBJ whole genome shotgun (WGS) entry which is preliminary data.</text>
</comment>
<sequence length="232" mass="24871">MRDGKKILAAYALVITALLVFTGVTGCVNKTESSDSATLQQIGGVDDVDNVPTYTEPAQNITQAMKYFVDKDYDRAIAAFQKTLVTNPNQEEMAVAYAGIGWAKVKKSGVISDGKNDFASGYAARSTVQDAKVGLAAAYLLEDSSKIKEAVSLIESIGRTTTDSTVVDYNFRYVSEIGTGISNAAVHSLLATLYYYNNQDALAKQQLAIASQEDGDNARISSIETAIMTLGY</sequence>
<dbReference type="AlphaFoldDB" id="A0A1F7WMY5"/>
<accession>A0A1F7WMY5</accession>
<gene>
    <name evidence="2" type="ORF">A2008_04300</name>
</gene>
<reference evidence="2 3" key="1">
    <citation type="journal article" date="2016" name="Nat. Commun.">
        <title>Thousands of microbial genomes shed light on interconnected biogeochemical processes in an aquifer system.</title>
        <authorList>
            <person name="Anantharaman K."/>
            <person name="Brown C.T."/>
            <person name="Hug L.A."/>
            <person name="Sharon I."/>
            <person name="Castelle C.J."/>
            <person name="Probst A.J."/>
            <person name="Thomas B.C."/>
            <person name="Singh A."/>
            <person name="Wilkins M.J."/>
            <person name="Karaoz U."/>
            <person name="Brodie E.L."/>
            <person name="Williams K.H."/>
            <person name="Hubbard S.S."/>
            <person name="Banfield J.F."/>
        </authorList>
    </citation>
    <scope>NUCLEOTIDE SEQUENCE [LARGE SCALE GENOMIC DNA]</scope>
</reference>
<evidence type="ECO:0008006" key="4">
    <source>
        <dbReference type="Google" id="ProtNLM"/>
    </source>
</evidence>
<evidence type="ECO:0000313" key="2">
    <source>
        <dbReference type="EMBL" id="OGM03478.1"/>
    </source>
</evidence>
<dbReference type="Proteomes" id="UP000178735">
    <property type="component" value="Unassembled WGS sequence"/>
</dbReference>
<protein>
    <recommendedName>
        <fullName evidence="4">Tetratricopeptide repeat-like domain-containing protein</fullName>
    </recommendedName>
</protein>
<dbReference type="InterPro" id="IPR019734">
    <property type="entry name" value="TPR_rpt"/>
</dbReference>
<keyword evidence="1" id="KW-0802">TPR repeat</keyword>
<feature type="repeat" description="TPR" evidence="1">
    <location>
        <begin position="57"/>
        <end position="90"/>
    </location>
</feature>
<evidence type="ECO:0000313" key="3">
    <source>
        <dbReference type="Proteomes" id="UP000178735"/>
    </source>
</evidence>